<evidence type="ECO:0000259" key="4">
    <source>
        <dbReference type="PROSITE" id="PS51186"/>
    </source>
</evidence>
<comment type="caution">
    <text evidence="5">The sequence shown here is derived from an EMBL/GenBank/DDBJ whole genome shotgun (WGS) entry which is preliminary data.</text>
</comment>
<gene>
    <name evidence="5" type="ORF">ML536_21435</name>
</gene>
<comment type="similarity">
    <text evidence="3">Belongs to the acetyltransferase family. RimJ subfamily.</text>
</comment>
<dbReference type="AlphaFoldDB" id="A0AA41QQZ0"/>
<dbReference type="Gene3D" id="3.40.630.30">
    <property type="match status" value="1"/>
</dbReference>
<reference evidence="5" key="1">
    <citation type="submission" date="2022-03" db="EMBL/GenBank/DDBJ databases">
        <title>The complete genome sequence of a Methyloterrigena soli.</title>
        <authorList>
            <person name="Zi Z."/>
        </authorList>
    </citation>
    <scope>NUCLEOTIDE SEQUENCE</scope>
    <source>
        <strain evidence="5">M48</strain>
    </source>
</reference>
<evidence type="ECO:0000256" key="1">
    <source>
        <dbReference type="ARBA" id="ARBA00022679"/>
    </source>
</evidence>
<protein>
    <submittedName>
        <fullName evidence="5">GNAT family N-acetyltransferase</fullName>
    </submittedName>
</protein>
<evidence type="ECO:0000256" key="3">
    <source>
        <dbReference type="ARBA" id="ARBA00038502"/>
    </source>
</evidence>
<dbReference type="Proteomes" id="UP001156140">
    <property type="component" value="Unassembled WGS sequence"/>
</dbReference>
<dbReference type="InterPro" id="IPR016181">
    <property type="entry name" value="Acyl_CoA_acyltransferase"/>
</dbReference>
<name>A0AA41QQZ0_9HYPH</name>
<keyword evidence="1" id="KW-0808">Transferase</keyword>
<dbReference type="PANTHER" id="PTHR43792:SF8">
    <property type="entry name" value="[RIBOSOMAL PROTEIN US5]-ALANINE N-ACETYLTRANSFERASE"/>
    <property type="match status" value="1"/>
</dbReference>
<evidence type="ECO:0000313" key="5">
    <source>
        <dbReference type="EMBL" id="MCI0129406.1"/>
    </source>
</evidence>
<evidence type="ECO:0000256" key="2">
    <source>
        <dbReference type="ARBA" id="ARBA00023315"/>
    </source>
</evidence>
<dbReference type="GO" id="GO:0016747">
    <property type="term" value="F:acyltransferase activity, transferring groups other than amino-acyl groups"/>
    <property type="evidence" value="ECO:0007669"/>
    <property type="project" value="InterPro"/>
</dbReference>
<dbReference type="PANTHER" id="PTHR43792">
    <property type="entry name" value="GNAT FAMILY, PUTATIVE (AFU_ORTHOLOGUE AFUA_3G00765)-RELATED-RELATED"/>
    <property type="match status" value="1"/>
</dbReference>
<feature type="domain" description="N-acetyltransferase" evidence="4">
    <location>
        <begin position="22"/>
        <end position="163"/>
    </location>
</feature>
<dbReference type="RefSeq" id="WP_281737300.1">
    <property type="nucleotide sequence ID" value="NZ_JAKETQ010000005.1"/>
</dbReference>
<accession>A0AA41QQZ0</accession>
<dbReference type="InterPro" id="IPR000182">
    <property type="entry name" value="GNAT_dom"/>
</dbReference>
<sequence>MSLVLETERLRLRLPEVGDAAAIAAALDNFNVTRWLAIVPHPYGLADAEQWLGGLPEQPELGRAPLAIDLPGSGLIGVVSLTPYLGYWLAEPYWGHGYMSEAAVALLAWHYGQEAAEDVVTSSTRDDNHGSRNVLRKLGFVETGLEERTHPLRGHVYVAVNHELTRKVFEERER</sequence>
<dbReference type="PROSITE" id="PS51186">
    <property type="entry name" value="GNAT"/>
    <property type="match status" value="1"/>
</dbReference>
<dbReference type="Pfam" id="PF13302">
    <property type="entry name" value="Acetyltransf_3"/>
    <property type="match status" value="1"/>
</dbReference>
<proteinExistence type="inferred from homology"/>
<dbReference type="EMBL" id="JALAZD010000005">
    <property type="protein sequence ID" value="MCI0129406.1"/>
    <property type="molecule type" value="Genomic_DNA"/>
</dbReference>
<keyword evidence="2" id="KW-0012">Acyltransferase</keyword>
<evidence type="ECO:0000313" key="6">
    <source>
        <dbReference type="Proteomes" id="UP001156140"/>
    </source>
</evidence>
<dbReference type="InterPro" id="IPR051531">
    <property type="entry name" value="N-acetyltransferase"/>
</dbReference>
<organism evidence="5 6">
    <name type="scientific">Paradevosia shaoguanensis</name>
    <dbReference type="NCBI Taxonomy" id="1335043"/>
    <lineage>
        <taxon>Bacteria</taxon>
        <taxon>Pseudomonadati</taxon>
        <taxon>Pseudomonadota</taxon>
        <taxon>Alphaproteobacteria</taxon>
        <taxon>Hyphomicrobiales</taxon>
        <taxon>Devosiaceae</taxon>
        <taxon>Paradevosia</taxon>
    </lineage>
</organism>
<keyword evidence="6" id="KW-1185">Reference proteome</keyword>
<dbReference type="SUPFAM" id="SSF55729">
    <property type="entry name" value="Acyl-CoA N-acyltransferases (Nat)"/>
    <property type="match status" value="1"/>
</dbReference>